<dbReference type="InterPro" id="IPR008972">
    <property type="entry name" value="Cupredoxin"/>
</dbReference>
<dbReference type="Gene3D" id="2.60.40.420">
    <property type="entry name" value="Cupredoxins - blue copper proteins"/>
    <property type="match status" value="1"/>
</dbReference>
<accession>A0A143PIS4</accession>
<keyword evidence="2" id="KW-1185">Reference proteome</keyword>
<dbReference type="EMBL" id="CP015136">
    <property type="protein sequence ID" value="AMY07679.1"/>
    <property type="molecule type" value="Genomic_DNA"/>
</dbReference>
<reference evidence="1 2" key="1">
    <citation type="journal article" date="2016" name="Genome Announc.">
        <title>First Complete Genome Sequence of a Subdivision 6 Acidobacterium Strain.</title>
        <authorList>
            <person name="Huang S."/>
            <person name="Vieira S."/>
            <person name="Bunk B."/>
            <person name="Riedel T."/>
            <person name="Sproer C."/>
            <person name="Overmann J."/>
        </authorList>
    </citation>
    <scope>NUCLEOTIDE SEQUENCE [LARGE SCALE GENOMIC DNA]</scope>
    <source>
        <strain evidence="2">DSM 100886 HEG_-6_39</strain>
    </source>
</reference>
<dbReference type="SUPFAM" id="SSF49503">
    <property type="entry name" value="Cupredoxins"/>
    <property type="match status" value="1"/>
</dbReference>
<dbReference type="STRING" id="1855912.LuPra_00855"/>
<dbReference type="KEGG" id="abac:LuPra_00855"/>
<organism evidence="1 2">
    <name type="scientific">Luteitalea pratensis</name>
    <dbReference type="NCBI Taxonomy" id="1855912"/>
    <lineage>
        <taxon>Bacteria</taxon>
        <taxon>Pseudomonadati</taxon>
        <taxon>Acidobacteriota</taxon>
        <taxon>Vicinamibacteria</taxon>
        <taxon>Vicinamibacterales</taxon>
        <taxon>Vicinamibacteraceae</taxon>
        <taxon>Luteitalea</taxon>
    </lineage>
</organism>
<protein>
    <submittedName>
        <fullName evidence="1">Uncharacterized protein</fullName>
    </submittedName>
</protein>
<gene>
    <name evidence="1" type="ORF">LuPra_00855</name>
</gene>
<dbReference type="AlphaFoldDB" id="A0A143PIS4"/>
<sequence length="200" mass="21250">MNKRLLGVTLTLWVVALTGPMESSQIQDLTDKVAVQDAVVDFGAPHPQPASPGHHILSPEEVTIVKGGTVTFVMNGTGHGLAIHPVSKNTTRQHIAEDLCQGGPALCNTTAQTARRQYLITDGEGSLIIDTGVFPAQPVVDHTPGQLISAGAGVLLTGSTPTTAGTQVRHRFAEDGRYLVICINRVHSINDWMFGFVNVV</sequence>
<name>A0A143PIS4_LUTPR</name>
<evidence type="ECO:0000313" key="2">
    <source>
        <dbReference type="Proteomes" id="UP000076079"/>
    </source>
</evidence>
<evidence type="ECO:0000313" key="1">
    <source>
        <dbReference type="EMBL" id="AMY07679.1"/>
    </source>
</evidence>
<proteinExistence type="predicted"/>
<dbReference type="Proteomes" id="UP000076079">
    <property type="component" value="Chromosome"/>
</dbReference>
<reference evidence="2" key="2">
    <citation type="submission" date="2016-04" db="EMBL/GenBank/DDBJ databases">
        <title>First Complete Genome Sequence of a Subdivision 6 Acidobacterium.</title>
        <authorList>
            <person name="Huang S."/>
            <person name="Vieira S."/>
            <person name="Bunk B."/>
            <person name="Riedel T."/>
            <person name="Sproeer C."/>
            <person name="Overmann J."/>
        </authorList>
    </citation>
    <scope>NUCLEOTIDE SEQUENCE [LARGE SCALE GENOMIC DNA]</scope>
    <source>
        <strain evidence="2">DSM 100886 HEG_-6_39</strain>
    </source>
</reference>